<evidence type="ECO:0000259" key="16">
    <source>
        <dbReference type="PROSITE" id="PS51285"/>
    </source>
</evidence>
<comment type="caution">
    <text evidence="17">The sequence shown here is derived from an EMBL/GenBank/DDBJ whole genome shotgun (WGS) entry which is preliminary data.</text>
</comment>
<dbReference type="PROSITE" id="PS00108">
    <property type="entry name" value="PROTEIN_KINASE_ST"/>
    <property type="match status" value="1"/>
</dbReference>
<evidence type="ECO:0000313" key="17">
    <source>
        <dbReference type="EMBL" id="KAJ3442533.1"/>
    </source>
</evidence>
<keyword evidence="6" id="KW-0597">Phosphoprotein</keyword>
<feature type="domain" description="AGC-kinase C-terminal" evidence="16">
    <location>
        <begin position="423"/>
        <end position="508"/>
    </location>
</feature>
<feature type="binding site" evidence="13">
    <location>
        <position position="156"/>
    </location>
    <ligand>
        <name>ATP</name>
        <dbReference type="ChEBI" id="CHEBI:30616"/>
    </ligand>
</feature>
<dbReference type="SMART" id="SM00220">
    <property type="entry name" value="S_TKc"/>
    <property type="match status" value="1"/>
</dbReference>
<dbReference type="InterPro" id="IPR008271">
    <property type="entry name" value="Ser/Thr_kinase_AS"/>
</dbReference>
<keyword evidence="10 13" id="KW-0067">ATP-binding</keyword>
<evidence type="ECO:0000256" key="7">
    <source>
        <dbReference type="ARBA" id="ARBA00022679"/>
    </source>
</evidence>
<dbReference type="PROSITE" id="PS50011">
    <property type="entry name" value="PROTEIN_KINASE_DOM"/>
    <property type="match status" value="1"/>
</dbReference>
<comment type="catalytic activity">
    <reaction evidence="11">
        <text>L-threonyl-[protein] + ATP = O-phospho-L-threonyl-[protein] + ADP + H(+)</text>
        <dbReference type="Rhea" id="RHEA:46608"/>
        <dbReference type="Rhea" id="RHEA-COMP:11060"/>
        <dbReference type="Rhea" id="RHEA-COMP:11605"/>
        <dbReference type="ChEBI" id="CHEBI:15378"/>
        <dbReference type="ChEBI" id="CHEBI:30013"/>
        <dbReference type="ChEBI" id="CHEBI:30616"/>
        <dbReference type="ChEBI" id="CHEBI:61977"/>
        <dbReference type="ChEBI" id="CHEBI:456216"/>
        <dbReference type="EC" id="2.7.11.1"/>
    </reaction>
</comment>
<proteinExistence type="inferred from homology"/>
<keyword evidence="9 17" id="KW-0418">Kinase</keyword>
<keyword evidence="7" id="KW-0808">Transferase</keyword>
<evidence type="ECO:0000256" key="5">
    <source>
        <dbReference type="ARBA" id="ARBA00022527"/>
    </source>
</evidence>
<dbReference type="Proteomes" id="UP001146793">
    <property type="component" value="Unassembled WGS sequence"/>
</dbReference>
<evidence type="ECO:0000256" key="11">
    <source>
        <dbReference type="ARBA" id="ARBA00047899"/>
    </source>
</evidence>
<feature type="compositionally biased region" description="Basic and acidic residues" evidence="14">
    <location>
        <begin position="33"/>
        <end position="42"/>
    </location>
</feature>
<gene>
    <name evidence="17" type="ORF">M0812_12270</name>
</gene>
<dbReference type="Pfam" id="PF00069">
    <property type="entry name" value="Pkinase"/>
    <property type="match status" value="1"/>
</dbReference>
<evidence type="ECO:0000256" key="9">
    <source>
        <dbReference type="ARBA" id="ARBA00022777"/>
    </source>
</evidence>
<dbReference type="Gene3D" id="1.10.510.10">
    <property type="entry name" value="Transferase(Phosphotransferase) domain 1"/>
    <property type="match status" value="1"/>
</dbReference>
<evidence type="ECO:0000256" key="8">
    <source>
        <dbReference type="ARBA" id="ARBA00022741"/>
    </source>
</evidence>
<dbReference type="FunFam" id="1.10.510.10:FF:000057">
    <property type="entry name" value="Non-specific serine/threonine protein kinase"/>
    <property type="match status" value="1"/>
</dbReference>
<keyword evidence="8 13" id="KW-0547">Nucleotide-binding</keyword>
<dbReference type="InterPro" id="IPR000719">
    <property type="entry name" value="Prot_kinase_dom"/>
</dbReference>
<dbReference type="FunFam" id="1.10.510.10:FF:000086">
    <property type="entry name" value="Non-specific serine/threonine protein kinase"/>
    <property type="match status" value="1"/>
</dbReference>
<dbReference type="PANTHER" id="PTHR22988">
    <property type="entry name" value="MYOTONIC DYSTROPHY S/T KINASE-RELATED"/>
    <property type="match status" value="1"/>
</dbReference>
<evidence type="ECO:0000256" key="3">
    <source>
        <dbReference type="ARBA" id="ARBA00012513"/>
    </source>
</evidence>
<evidence type="ECO:0000313" key="18">
    <source>
        <dbReference type="Proteomes" id="UP001146793"/>
    </source>
</evidence>
<sequence>MSYFQKKRKKNKSVQLNMSSSEYSTSEESSDPDSDRSEEKRSSQSQEIQPSEKTLITSQEVKLYIENYYDDLFKGTKERINRRIEFERAINEKILNKKEIKILRENFFKMENYVFSLKLLRLKVTDFQVIKIIGKGAFGLIQLVRDKSNNKIYAMKILKKTKMIAHGQVDHVKTERNLMVLINSIWVVNLRYSFQDENCLYLIMEYVPGGDMMTHLIRNQVLTEEQTKFYIAETIIAVSTIHDMGFIHRDLKPDNLLLDRKGHIKLSDFGLSTVYESIKEELKNEKDIKKSTSKRRKKINTFKSRKIRETTWKQRRKLAYSTVGTPDYIAIEVLTTPYYSKTCDWWSLGVIMFEMLYGFTPFVSKTRKGTFQSIMNWKENLIYPEDIPVSSEAIDLMTKLICEPDDRLGKNNVEEIQNHPFFNDIDWTKIEKRELTPLIVPMIENEIDTQNFDEFSDELSDEEEQYLQNENTFQQENENKNENENEKQQQKIFLGYTYKRVKLQTPDTFIGQQLKELQAKSNKKIGKKFN</sequence>
<dbReference type="PANTHER" id="PTHR22988:SF76">
    <property type="entry name" value="CHROMOSOME UNDETERMINED SCAFFOLD_135, WHOLE GENOME SHOTGUN SEQUENCE"/>
    <property type="match status" value="1"/>
</dbReference>
<dbReference type="SUPFAM" id="SSF56112">
    <property type="entry name" value="Protein kinase-like (PK-like)"/>
    <property type="match status" value="1"/>
</dbReference>
<feature type="region of interest" description="Disordered" evidence="14">
    <location>
        <begin position="1"/>
        <end position="52"/>
    </location>
</feature>
<dbReference type="CDD" id="cd05573">
    <property type="entry name" value="STKc_ROCK_NDR_like"/>
    <property type="match status" value="1"/>
</dbReference>
<dbReference type="GO" id="GO:0071944">
    <property type="term" value="C:cell periphery"/>
    <property type="evidence" value="ECO:0007669"/>
    <property type="project" value="UniProtKB-ARBA"/>
</dbReference>
<organism evidence="17 18">
    <name type="scientific">Anaeramoeba flamelloides</name>
    <dbReference type="NCBI Taxonomy" id="1746091"/>
    <lineage>
        <taxon>Eukaryota</taxon>
        <taxon>Metamonada</taxon>
        <taxon>Anaeramoebidae</taxon>
        <taxon>Anaeramoeba</taxon>
    </lineage>
</organism>
<dbReference type="InterPro" id="IPR050839">
    <property type="entry name" value="Rho-assoc_Ser/Thr_Kinase"/>
</dbReference>
<comment type="similarity">
    <text evidence="2">Belongs to the protein kinase superfamily. AGC Ser/Thr protein kinase family.</text>
</comment>
<comment type="catalytic activity">
    <reaction evidence="12">
        <text>L-seryl-[protein] + ATP = O-phospho-L-seryl-[protein] + ADP + H(+)</text>
        <dbReference type="Rhea" id="RHEA:17989"/>
        <dbReference type="Rhea" id="RHEA-COMP:9863"/>
        <dbReference type="Rhea" id="RHEA-COMP:11604"/>
        <dbReference type="ChEBI" id="CHEBI:15378"/>
        <dbReference type="ChEBI" id="CHEBI:29999"/>
        <dbReference type="ChEBI" id="CHEBI:30616"/>
        <dbReference type="ChEBI" id="CHEBI:83421"/>
        <dbReference type="ChEBI" id="CHEBI:456216"/>
        <dbReference type="EC" id="2.7.11.1"/>
    </reaction>
</comment>
<dbReference type="GO" id="GO:0005737">
    <property type="term" value="C:cytoplasm"/>
    <property type="evidence" value="ECO:0007669"/>
    <property type="project" value="UniProtKB-SubCell"/>
</dbReference>
<feature type="compositionally biased region" description="Basic residues" evidence="14">
    <location>
        <begin position="1"/>
        <end position="12"/>
    </location>
</feature>
<name>A0AAV7ZQ99_9EUKA</name>
<accession>A0AAV7ZQ99</accession>
<evidence type="ECO:0000256" key="6">
    <source>
        <dbReference type="ARBA" id="ARBA00022553"/>
    </source>
</evidence>
<dbReference type="EMBL" id="JANTQA010000026">
    <property type="protein sequence ID" value="KAJ3442533.1"/>
    <property type="molecule type" value="Genomic_DNA"/>
</dbReference>
<dbReference type="InterPro" id="IPR011009">
    <property type="entry name" value="Kinase-like_dom_sf"/>
</dbReference>
<dbReference type="EC" id="2.7.11.1" evidence="3"/>
<comment type="subcellular location">
    <subcellularLocation>
        <location evidence="1">Cytoplasm</location>
    </subcellularLocation>
</comment>
<dbReference type="SMART" id="SM00133">
    <property type="entry name" value="S_TK_X"/>
    <property type="match status" value="1"/>
</dbReference>
<keyword evidence="4" id="KW-0963">Cytoplasm</keyword>
<dbReference type="PROSITE" id="PS00107">
    <property type="entry name" value="PROTEIN_KINASE_ATP"/>
    <property type="match status" value="1"/>
</dbReference>
<keyword evidence="5" id="KW-0723">Serine/threonine-protein kinase</keyword>
<evidence type="ECO:0000256" key="14">
    <source>
        <dbReference type="SAM" id="MobiDB-lite"/>
    </source>
</evidence>
<feature type="domain" description="Protein kinase" evidence="15">
    <location>
        <begin position="127"/>
        <end position="422"/>
    </location>
</feature>
<evidence type="ECO:0000259" key="15">
    <source>
        <dbReference type="PROSITE" id="PS50011"/>
    </source>
</evidence>
<dbReference type="GO" id="GO:0004674">
    <property type="term" value="F:protein serine/threonine kinase activity"/>
    <property type="evidence" value="ECO:0007669"/>
    <property type="project" value="UniProtKB-KW"/>
</dbReference>
<dbReference type="Gene3D" id="3.30.200.20">
    <property type="entry name" value="Phosphorylase Kinase, domain 1"/>
    <property type="match status" value="1"/>
</dbReference>
<protein>
    <recommendedName>
        <fullName evidence="3">non-specific serine/threonine protein kinase</fullName>
        <ecNumber evidence="3">2.7.11.1</ecNumber>
    </recommendedName>
</protein>
<dbReference type="AlphaFoldDB" id="A0AAV7ZQ99"/>
<evidence type="ECO:0000256" key="10">
    <source>
        <dbReference type="ARBA" id="ARBA00022840"/>
    </source>
</evidence>
<dbReference type="InterPro" id="IPR000961">
    <property type="entry name" value="AGC-kinase_C"/>
</dbReference>
<evidence type="ECO:0000256" key="4">
    <source>
        <dbReference type="ARBA" id="ARBA00022490"/>
    </source>
</evidence>
<evidence type="ECO:0000256" key="13">
    <source>
        <dbReference type="PROSITE-ProRule" id="PRU10141"/>
    </source>
</evidence>
<evidence type="ECO:0000256" key="12">
    <source>
        <dbReference type="ARBA" id="ARBA00048679"/>
    </source>
</evidence>
<evidence type="ECO:0000256" key="2">
    <source>
        <dbReference type="ARBA" id="ARBA00009903"/>
    </source>
</evidence>
<evidence type="ECO:0000256" key="1">
    <source>
        <dbReference type="ARBA" id="ARBA00004496"/>
    </source>
</evidence>
<dbReference type="FunFam" id="3.30.200.20:FF:000192">
    <property type="entry name" value="Serine/threonine-protein kinase cot-1"/>
    <property type="match status" value="1"/>
</dbReference>
<reference evidence="17" key="1">
    <citation type="submission" date="2022-08" db="EMBL/GenBank/DDBJ databases">
        <title>Novel sulphate-reducing endosymbionts in the free-living metamonad Anaeramoeba.</title>
        <authorList>
            <person name="Jerlstrom-Hultqvist J."/>
            <person name="Cepicka I."/>
            <person name="Gallot-Lavallee L."/>
            <person name="Salas-Leiva D."/>
            <person name="Curtis B.A."/>
            <person name="Zahonova K."/>
            <person name="Pipaliya S."/>
            <person name="Dacks J."/>
            <person name="Roger A.J."/>
        </authorList>
    </citation>
    <scope>NUCLEOTIDE SEQUENCE</scope>
    <source>
        <strain evidence="17">Busselton2</strain>
    </source>
</reference>
<dbReference type="GO" id="GO:0005524">
    <property type="term" value="F:ATP binding"/>
    <property type="evidence" value="ECO:0007669"/>
    <property type="project" value="UniProtKB-UniRule"/>
</dbReference>
<dbReference type="PROSITE" id="PS51285">
    <property type="entry name" value="AGC_KINASE_CTER"/>
    <property type="match status" value="1"/>
</dbReference>
<dbReference type="InterPro" id="IPR017441">
    <property type="entry name" value="Protein_kinase_ATP_BS"/>
</dbReference>